<organism evidence="2 3">
    <name type="scientific">Parasphingorhabdus cellanae</name>
    <dbReference type="NCBI Taxonomy" id="2806553"/>
    <lineage>
        <taxon>Bacteria</taxon>
        <taxon>Pseudomonadati</taxon>
        <taxon>Pseudomonadota</taxon>
        <taxon>Alphaproteobacteria</taxon>
        <taxon>Sphingomonadales</taxon>
        <taxon>Sphingomonadaceae</taxon>
        <taxon>Parasphingorhabdus</taxon>
    </lineage>
</organism>
<feature type="signal peptide" evidence="1">
    <location>
        <begin position="1"/>
        <end position="22"/>
    </location>
</feature>
<dbReference type="RefSeq" id="WP_207986916.1">
    <property type="nucleotide sequence ID" value="NZ_CP071794.1"/>
</dbReference>
<sequence length="257" mass="28697">MNFGKLCLFGLLTVITACSAPAEIPEPSPGTNVVAVIGAVHGQHRRSESYSLTVLRAAITKFDPEIIMVELPTERFSKASANYQQFGEVRESRADDFPELIDVVFPLREALDFEMVPVAAWTQNIADDRRATLARVKQDPSRAKDWAAHQAAITTYNQAVRGRSDDPLFIHSQAYDNAVKARQESYEKLFGDDLGAGGWQTINAAHFQKVAAALDDVKGQEKRILILYGAWHKYWFLEQLETRDDIQLINAAELFSG</sequence>
<gene>
    <name evidence="2" type="ORF">J4G78_12765</name>
</gene>
<accession>A0ABX7T1R0</accession>
<dbReference type="PROSITE" id="PS51257">
    <property type="entry name" value="PROKAR_LIPOPROTEIN"/>
    <property type="match status" value="1"/>
</dbReference>
<evidence type="ECO:0000256" key="1">
    <source>
        <dbReference type="SAM" id="SignalP"/>
    </source>
</evidence>
<keyword evidence="1" id="KW-0732">Signal</keyword>
<evidence type="ECO:0000313" key="3">
    <source>
        <dbReference type="Proteomes" id="UP000663923"/>
    </source>
</evidence>
<name>A0ABX7T1R0_9SPHN</name>
<keyword evidence="3" id="KW-1185">Reference proteome</keyword>
<protein>
    <recommendedName>
        <fullName evidence="4">Haem-binding uptake Tiki superfamily ChaN domain-containing protein</fullName>
    </recommendedName>
</protein>
<feature type="chain" id="PRO_5045698398" description="Haem-binding uptake Tiki superfamily ChaN domain-containing protein" evidence="1">
    <location>
        <begin position="23"/>
        <end position="257"/>
    </location>
</feature>
<evidence type="ECO:0000313" key="2">
    <source>
        <dbReference type="EMBL" id="QTD55091.1"/>
    </source>
</evidence>
<evidence type="ECO:0008006" key="4">
    <source>
        <dbReference type="Google" id="ProtNLM"/>
    </source>
</evidence>
<dbReference type="EMBL" id="CP071794">
    <property type="protein sequence ID" value="QTD55091.1"/>
    <property type="molecule type" value="Genomic_DNA"/>
</dbReference>
<proteinExistence type="predicted"/>
<dbReference type="Proteomes" id="UP000663923">
    <property type="component" value="Chromosome"/>
</dbReference>
<reference evidence="2 3" key="1">
    <citation type="submission" date="2021-03" db="EMBL/GenBank/DDBJ databases">
        <title>Complete genome of Parasphingorhabdus_sp.JHSY0214.</title>
        <authorList>
            <person name="Yoo J.H."/>
            <person name="Bae J.W."/>
        </authorList>
    </citation>
    <scope>NUCLEOTIDE SEQUENCE [LARGE SCALE GENOMIC DNA]</scope>
    <source>
        <strain evidence="2 3">JHSY0214</strain>
    </source>
</reference>